<accession>A0A382RWH7</accession>
<name>A0A382RWH7_9ZZZZ</name>
<reference evidence="1" key="1">
    <citation type="submission" date="2018-05" db="EMBL/GenBank/DDBJ databases">
        <authorList>
            <person name="Lanie J.A."/>
            <person name="Ng W.-L."/>
            <person name="Kazmierczak K.M."/>
            <person name="Andrzejewski T.M."/>
            <person name="Davidsen T.M."/>
            <person name="Wayne K.J."/>
            <person name="Tettelin H."/>
            <person name="Glass J.I."/>
            <person name="Rusch D."/>
            <person name="Podicherti R."/>
            <person name="Tsui H.-C.T."/>
            <person name="Winkler M.E."/>
        </authorList>
    </citation>
    <scope>NUCLEOTIDE SEQUENCE</scope>
</reference>
<protein>
    <submittedName>
        <fullName evidence="1">Uncharacterized protein</fullName>
    </submittedName>
</protein>
<sequence>MLHSKLTKEKKNHKVLILLSLLESPNEVTIEWE</sequence>
<dbReference type="EMBL" id="UINC01124255">
    <property type="protein sequence ID" value="SVD01278.1"/>
    <property type="molecule type" value="Genomic_DNA"/>
</dbReference>
<organism evidence="1">
    <name type="scientific">marine metagenome</name>
    <dbReference type="NCBI Taxonomy" id="408172"/>
    <lineage>
        <taxon>unclassified sequences</taxon>
        <taxon>metagenomes</taxon>
        <taxon>ecological metagenomes</taxon>
    </lineage>
</organism>
<evidence type="ECO:0000313" key="1">
    <source>
        <dbReference type="EMBL" id="SVD01278.1"/>
    </source>
</evidence>
<dbReference type="AlphaFoldDB" id="A0A382RWH7"/>
<gene>
    <name evidence="1" type="ORF">METZ01_LOCUS354132</name>
</gene>
<proteinExistence type="predicted"/>